<comment type="similarity">
    <text evidence="2 8">Belongs to the Casparian strip membrane proteins (CASP) family.</text>
</comment>
<dbReference type="PANTHER" id="PTHR33573:SF57">
    <property type="entry name" value="CASP-LIKE PROTEIN 4B1"/>
    <property type="match status" value="1"/>
</dbReference>
<gene>
    <name evidence="11" type="ORF">QJS10_CPB21g01469</name>
</gene>
<evidence type="ECO:0000256" key="8">
    <source>
        <dbReference type="RuleBase" id="RU361233"/>
    </source>
</evidence>
<evidence type="ECO:0000259" key="10">
    <source>
        <dbReference type="Pfam" id="PF04535"/>
    </source>
</evidence>
<evidence type="ECO:0000256" key="3">
    <source>
        <dbReference type="ARBA" id="ARBA00011489"/>
    </source>
</evidence>
<feature type="domain" description="Casparian strip membrane protein" evidence="10">
    <location>
        <begin position="180"/>
        <end position="259"/>
    </location>
</feature>
<evidence type="ECO:0000256" key="9">
    <source>
        <dbReference type="SAM" id="MobiDB-lite"/>
    </source>
</evidence>
<feature type="transmembrane region" description="Helical" evidence="8">
    <location>
        <begin position="209"/>
        <end position="228"/>
    </location>
</feature>
<keyword evidence="4 8" id="KW-1003">Cell membrane</keyword>
<feature type="domain" description="Casparian strip membrane protein" evidence="10">
    <location>
        <begin position="47"/>
        <end position="177"/>
    </location>
</feature>
<dbReference type="Pfam" id="PF04535">
    <property type="entry name" value="CASP_dom"/>
    <property type="match status" value="2"/>
</dbReference>
<evidence type="ECO:0000313" key="12">
    <source>
        <dbReference type="Proteomes" id="UP001180020"/>
    </source>
</evidence>
<reference evidence="11" key="2">
    <citation type="submission" date="2023-06" db="EMBL/GenBank/DDBJ databases">
        <authorList>
            <person name="Ma L."/>
            <person name="Liu K.-W."/>
            <person name="Li Z."/>
            <person name="Hsiao Y.-Y."/>
            <person name="Qi Y."/>
            <person name="Fu T."/>
            <person name="Tang G."/>
            <person name="Zhang D."/>
            <person name="Sun W.-H."/>
            <person name="Liu D.-K."/>
            <person name="Li Y."/>
            <person name="Chen G.-Z."/>
            <person name="Liu X.-D."/>
            <person name="Liao X.-Y."/>
            <person name="Jiang Y.-T."/>
            <person name="Yu X."/>
            <person name="Hao Y."/>
            <person name="Huang J."/>
            <person name="Zhao X.-W."/>
            <person name="Ke S."/>
            <person name="Chen Y.-Y."/>
            <person name="Wu W.-L."/>
            <person name="Hsu J.-L."/>
            <person name="Lin Y.-F."/>
            <person name="Huang M.-D."/>
            <person name="Li C.-Y."/>
            <person name="Huang L."/>
            <person name="Wang Z.-W."/>
            <person name="Zhao X."/>
            <person name="Zhong W.-Y."/>
            <person name="Peng D.-H."/>
            <person name="Ahmad S."/>
            <person name="Lan S."/>
            <person name="Zhang J.-S."/>
            <person name="Tsai W.-C."/>
            <person name="Van De Peer Y."/>
            <person name="Liu Z.-J."/>
        </authorList>
    </citation>
    <scope>NUCLEOTIDE SEQUENCE</scope>
    <source>
        <strain evidence="11">CP</strain>
        <tissue evidence="11">Leaves</tissue>
    </source>
</reference>
<dbReference type="EMBL" id="JAUJYO010000021">
    <property type="protein sequence ID" value="KAK1283527.1"/>
    <property type="molecule type" value="Genomic_DNA"/>
</dbReference>
<evidence type="ECO:0000256" key="6">
    <source>
        <dbReference type="ARBA" id="ARBA00022989"/>
    </source>
</evidence>
<comment type="subunit">
    <text evidence="3 8">Homodimer and heterodimers.</text>
</comment>
<organism evidence="11 12">
    <name type="scientific">Acorus calamus</name>
    <name type="common">Sweet flag</name>
    <dbReference type="NCBI Taxonomy" id="4465"/>
    <lineage>
        <taxon>Eukaryota</taxon>
        <taxon>Viridiplantae</taxon>
        <taxon>Streptophyta</taxon>
        <taxon>Embryophyta</taxon>
        <taxon>Tracheophyta</taxon>
        <taxon>Spermatophyta</taxon>
        <taxon>Magnoliopsida</taxon>
        <taxon>Liliopsida</taxon>
        <taxon>Acoraceae</taxon>
        <taxon>Acorus</taxon>
    </lineage>
</organism>
<dbReference type="AlphaFoldDB" id="A0AAV9C449"/>
<sequence length="277" mass="30323">MAEEGGPTISGVNKSTAAPPETTTRDLENPSSGPVKSIMRRWEREDLLEKARLALRAAACVFSFLAFVVMASNKHGYGKNFDEYEEYRYLVAIGVLAFLYTGAQVLRQVHRFSTGREVMSKMASGRLDFGGDQVMAYLLMSALSAAIPMTNRIREGVDNTFTDTLAAAISMAFFAFVTLALSAIISGAQVLRQLVHQFTAGREVMLKTTFMGDQVVAYLLMSALSAAIPMTNRKWEKADNSFTESSAAAISMIFFAFVALALSALISGFKFSNQFYI</sequence>
<feature type="transmembrane region" description="Helical" evidence="8">
    <location>
        <begin position="127"/>
        <end position="147"/>
    </location>
</feature>
<feature type="transmembrane region" description="Helical" evidence="8">
    <location>
        <begin position="248"/>
        <end position="269"/>
    </location>
</feature>
<keyword evidence="7 8" id="KW-0472">Membrane</keyword>
<feature type="transmembrane region" description="Helical" evidence="8">
    <location>
        <begin position="167"/>
        <end position="188"/>
    </location>
</feature>
<feature type="region of interest" description="Disordered" evidence="9">
    <location>
        <begin position="1"/>
        <end position="35"/>
    </location>
</feature>
<feature type="transmembrane region" description="Helical" evidence="8">
    <location>
        <begin position="87"/>
        <end position="106"/>
    </location>
</feature>
<feature type="transmembrane region" description="Helical" evidence="8">
    <location>
        <begin position="53"/>
        <end position="72"/>
    </location>
</feature>
<keyword evidence="5 8" id="KW-0812">Transmembrane</keyword>
<comment type="caution">
    <text evidence="8">Lacks conserved residue(s) required for the propagation of feature annotation.</text>
</comment>
<dbReference type="Proteomes" id="UP001180020">
    <property type="component" value="Unassembled WGS sequence"/>
</dbReference>
<evidence type="ECO:0000256" key="2">
    <source>
        <dbReference type="ARBA" id="ARBA00007651"/>
    </source>
</evidence>
<keyword evidence="6 8" id="KW-1133">Transmembrane helix</keyword>
<reference evidence="11" key="1">
    <citation type="journal article" date="2023" name="Nat. Commun.">
        <title>Diploid and tetraploid genomes of Acorus and the evolution of monocots.</title>
        <authorList>
            <person name="Ma L."/>
            <person name="Liu K.W."/>
            <person name="Li Z."/>
            <person name="Hsiao Y.Y."/>
            <person name="Qi Y."/>
            <person name="Fu T."/>
            <person name="Tang G.D."/>
            <person name="Zhang D."/>
            <person name="Sun W.H."/>
            <person name="Liu D.K."/>
            <person name="Li Y."/>
            <person name="Chen G.Z."/>
            <person name="Liu X.D."/>
            <person name="Liao X.Y."/>
            <person name="Jiang Y.T."/>
            <person name="Yu X."/>
            <person name="Hao Y."/>
            <person name="Huang J."/>
            <person name="Zhao X.W."/>
            <person name="Ke S."/>
            <person name="Chen Y.Y."/>
            <person name="Wu W.L."/>
            <person name="Hsu J.L."/>
            <person name="Lin Y.F."/>
            <person name="Huang M.D."/>
            <person name="Li C.Y."/>
            <person name="Huang L."/>
            <person name="Wang Z.W."/>
            <person name="Zhao X."/>
            <person name="Zhong W.Y."/>
            <person name="Peng D.H."/>
            <person name="Ahmad S."/>
            <person name="Lan S."/>
            <person name="Zhang J.S."/>
            <person name="Tsai W.C."/>
            <person name="Van de Peer Y."/>
            <person name="Liu Z.J."/>
        </authorList>
    </citation>
    <scope>NUCLEOTIDE SEQUENCE</scope>
    <source>
        <strain evidence="11">CP</strain>
    </source>
</reference>
<comment type="subcellular location">
    <subcellularLocation>
        <location evidence="1 8">Cell membrane</location>
        <topology evidence="1 8">Multi-pass membrane protein</topology>
    </subcellularLocation>
</comment>
<comment type="caution">
    <text evidence="11">The sequence shown here is derived from an EMBL/GenBank/DDBJ whole genome shotgun (WGS) entry which is preliminary data.</text>
</comment>
<evidence type="ECO:0000256" key="5">
    <source>
        <dbReference type="ARBA" id="ARBA00022692"/>
    </source>
</evidence>
<name>A0AAV9C449_ACOCL</name>
<evidence type="ECO:0000313" key="11">
    <source>
        <dbReference type="EMBL" id="KAK1283527.1"/>
    </source>
</evidence>
<dbReference type="InterPro" id="IPR006702">
    <property type="entry name" value="CASP_dom"/>
</dbReference>
<proteinExistence type="inferred from homology"/>
<protein>
    <recommendedName>
        <fullName evidence="8">CASP-like protein</fullName>
    </recommendedName>
</protein>
<evidence type="ECO:0000256" key="7">
    <source>
        <dbReference type="ARBA" id="ARBA00023136"/>
    </source>
</evidence>
<evidence type="ECO:0000256" key="4">
    <source>
        <dbReference type="ARBA" id="ARBA00022475"/>
    </source>
</evidence>
<keyword evidence="12" id="KW-1185">Reference proteome</keyword>
<accession>A0AAV9C449</accession>
<dbReference type="GO" id="GO:0005886">
    <property type="term" value="C:plasma membrane"/>
    <property type="evidence" value="ECO:0007669"/>
    <property type="project" value="UniProtKB-SubCell"/>
</dbReference>
<dbReference type="PANTHER" id="PTHR33573">
    <property type="entry name" value="CASP-LIKE PROTEIN 4A4"/>
    <property type="match status" value="1"/>
</dbReference>
<evidence type="ECO:0000256" key="1">
    <source>
        <dbReference type="ARBA" id="ARBA00004651"/>
    </source>
</evidence>